<reference evidence="1 2" key="1">
    <citation type="submission" date="2024-03" db="EMBL/GenBank/DDBJ databases">
        <title>Adaptation during the transition from Ophiocordyceps entomopathogen to insect associate is accompanied by gene loss and intensified selection.</title>
        <authorList>
            <person name="Ward C.M."/>
            <person name="Onetto C.A."/>
            <person name="Borneman A.R."/>
        </authorList>
    </citation>
    <scope>NUCLEOTIDE SEQUENCE [LARGE SCALE GENOMIC DNA]</scope>
    <source>
        <strain evidence="1">AWRI1</strain>
        <tissue evidence="1">Single Adult Female</tissue>
    </source>
</reference>
<dbReference type="AlphaFoldDB" id="A0AAN9TJL6"/>
<comment type="caution">
    <text evidence="1">The sequence shown here is derived from an EMBL/GenBank/DDBJ whole genome shotgun (WGS) entry which is preliminary data.</text>
</comment>
<name>A0AAN9TJL6_9HEMI</name>
<evidence type="ECO:0000313" key="1">
    <source>
        <dbReference type="EMBL" id="KAK7597955.1"/>
    </source>
</evidence>
<gene>
    <name evidence="1" type="ORF">V9T40_014911</name>
</gene>
<proteinExistence type="predicted"/>
<dbReference type="Proteomes" id="UP001367676">
    <property type="component" value="Unassembled WGS sequence"/>
</dbReference>
<organism evidence="1 2">
    <name type="scientific">Parthenolecanium corni</name>
    <dbReference type="NCBI Taxonomy" id="536013"/>
    <lineage>
        <taxon>Eukaryota</taxon>
        <taxon>Metazoa</taxon>
        <taxon>Ecdysozoa</taxon>
        <taxon>Arthropoda</taxon>
        <taxon>Hexapoda</taxon>
        <taxon>Insecta</taxon>
        <taxon>Pterygota</taxon>
        <taxon>Neoptera</taxon>
        <taxon>Paraneoptera</taxon>
        <taxon>Hemiptera</taxon>
        <taxon>Sternorrhyncha</taxon>
        <taxon>Coccoidea</taxon>
        <taxon>Coccidae</taxon>
        <taxon>Parthenolecanium</taxon>
    </lineage>
</organism>
<protein>
    <submittedName>
        <fullName evidence="1">Uncharacterized protein</fullName>
    </submittedName>
</protein>
<dbReference type="EMBL" id="JBBCAQ010000016">
    <property type="protein sequence ID" value="KAK7597955.1"/>
    <property type="molecule type" value="Genomic_DNA"/>
</dbReference>
<sequence length="135" mass="15438">MAFAIIAAWSRIVSLIPKLTPPLPSSTIRRTVRTNFQAFYDAPQRETVPALHNVNANFMAAIDYMYKFEYYTRSSSILFHRIRGNSTTKQPAVSQFRGCRHPAIRGEKNLVALVIKNYSQQRIDSLKLHVPIDNT</sequence>
<keyword evidence="2" id="KW-1185">Reference proteome</keyword>
<accession>A0AAN9TJL6</accession>
<evidence type="ECO:0000313" key="2">
    <source>
        <dbReference type="Proteomes" id="UP001367676"/>
    </source>
</evidence>